<comment type="caution">
    <text evidence="2">The sequence shown here is derived from an EMBL/GenBank/DDBJ whole genome shotgun (WGS) entry which is preliminary data.</text>
</comment>
<dbReference type="AlphaFoldDB" id="A0A0F9BM90"/>
<evidence type="ECO:0000256" key="1">
    <source>
        <dbReference type="SAM" id="Coils"/>
    </source>
</evidence>
<name>A0A0F9BM90_9ZZZZ</name>
<reference evidence="2" key="1">
    <citation type="journal article" date="2015" name="Nature">
        <title>Complex archaea that bridge the gap between prokaryotes and eukaryotes.</title>
        <authorList>
            <person name="Spang A."/>
            <person name="Saw J.H."/>
            <person name="Jorgensen S.L."/>
            <person name="Zaremba-Niedzwiedzka K."/>
            <person name="Martijn J."/>
            <person name="Lind A.E."/>
            <person name="van Eijk R."/>
            <person name="Schleper C."/>
            <person name="Guy L."/>
            <person name="Ettema T.J."/>
        </authorList>
    </citation>
    <scope>NUCLEOTIDE SEQUENCE</scope>
</reference>
<sequence length="176" mass="21139">SPTGRVMNEVDMVLRNEFYRKLDYDKINIRYNKKCIEMNLFLSFLTIDVDRRQDHLGYSTGWTKLTNEKQELIIKGGILSGGVEYLDSIQYKKDLHNPYNNQVSPFNIFDILTNKGKEFFFEYYKDDIEKIRNNIDEKINNLHKQLKKAKELKQEIHNEILKLRVQDLQSNKRDWE</sequence>
<feature type="non-terminal residue" evidence="2">
    <location>
        <position position="1"/>
    </location>
</feature>
<dbReference type="EMBL" id="LAZR01040242">
    <property type="protein sequence ID" value="KKL14982.1"/>
    <property type="molecule type" value="Genomic_DNA"/>
</dbReference>
<keyword evidence="1" id="KW-0175">Coiled coil</keyword>
<protein>
    <submittedName>
        <fullName evidence="2">Uncharacterized protein</fullName>
    </submittedName>
</protein>
<gene>
    <name evidence="2" type="ORF">LCGC14_2510150</name>
</gene>
<organism evidence="2">
    <name type="scientific">marine sediment metagenome</name>
    <dbReference type="NCBI Taxonomy" id="412755"/>
    <lineage>
        <taxon>unclassified sequences</taxon>
        <taxon>metagenomes</taxon>
        <taxon>ecological metagenomes</taxon>
    </lineage>
</organism>
<evidence type="ECO:0000313" key="2">
    <source>
        <dbReference type="EMBL" id="KKL14982.1"/>
    </source>
</evidence>
<feature type="coiled-coil region" evidence="1">
    <location>
        <begin position="125"/>
        <end position="166"/>
    </location>
</feature>
<accession>A0A0F9BM90</accession>
<proteinExistence type="predicted"/>